<keyword evidence="1" id="KW-0732">Signal</keyword>
<protein>
    <submittedName>
        <fullName evidence="2">Uncharacterized protein</fullName>
    </submittedName>
</protein>
<dbReference type="Proteomes" id="UP000008229">
    <property type="component" value="Chromosome"/>
</dbReference>
<accession>D3F867</accession>
<organism evidence="2 3">
    <name type="scientific">Conexibacter woesei (strain DSM 14684 / CCUG 47730 / CIP 108061 / JCM 11494 / NBRC 100937 / ID131577)</name>
    <dbReference type="NCBI Taxonomy" id="469383"/>
    <lineage>
        <taxon>Bacteria</taxon>
        <taxon>Bacillati</taxon>
        <taxon>Actinomycetota</taxon>
        <taxon>Thermoleophilia</taxon>
        <taxon>Solirubrobacterales</taxon>
        <taxon>Conexibacteraceae</taxon>
        <taxon>Conexibacter</taxon>
    </lineage>
</organism>
<dbReference type="KEGG" id="cwo:Cwoe_0502"/>
<name>D3F867_CONWI</name>
<reference evidence="3" key="2">
    <citation type="submission" date="2010-01" db="EMBL/GenBank/DDBJ databases">
        <title>The complete genome of Conexibacter woesei DSM 14684.</title>
        <authorList>
            <consortium name="US DOE Joint Genome Institute (JGI-PGF)"/>
            <person name="Lucas S."/>
            <person name="Copeland A."/>
            <person name="Lapidus A."/>
            <person name="Glavina del Rio T."/>
            <person name="Dalin E."/>
            <person name="Tice H."/>
            <person name="Bruce D."/>
            <person name="Goodwin L."/>
            <person name="Pitluck S."/>
            <person name="Kyrpides N."/>
            <person name="Mavromatis K."/>
            <person name="Ivanova N."/>
            <person name="Mikhailova N."/>
            <person name="Chertkov O."/>
            <person name="Brettin T."/>
            <person name="Detter J.C."/>
            <person name="Han C."/>
            <person name="Larimer F."/>
            <person name="Land M."/>
            <person name="Hauser L."/>
            <person name="Markowitz V."/>
            <person name="Cheng J.-F."/>
            <person name="Hugenholtz P."/>
            <person name="Woyke T."/>
            <person name="Wu D."/>
            <person name="Pukall R."/>
            <person name="Steenblock K."/>
            <person name="Schneider S."/>
            <person name="Klenk H.-P."/>
            <person name="Eisen J.A."/>
        </authorList>
    </citation>
    <scope>NUCLEOTIDE SEQUENCE [LARGE SCALE GENOMIC DNA]</scope>
    <source>
        <strain evidence="3">DSM 14684 / CIP 108061 / JCM 11494 / NBRC 100937 / ID131577</strain>
    </source>
</reference>
<sequence precursor="true">MKILTQGALAAVVAAAAIAVPAAAASASVAPDPYRTTVASGSFTGASRLGSSTCTLSNVVAKARSTWRGAKLKIKGFDASCEGVITAARYDSKIRFKIRDGAVTGTISIVITNYAGGQCQYSGPVTGTVVRGGNELAAAGTVTLQRTLVAPCAPDSEATLSLRFPGATFW</sequence>
<gene>
    <name evidence="2" type="ordered locus">Cwoe_0502</name>
</gene>
<dbReference type="AlphaFoldDB" id="D3F867"/>
<feature type="chain" id="PRO_5003044270" evidence="1">
    <location>
        <begin position="25"/>
        <end position="170"/>
    </location>
</feature>
<proteinExistence type="predicted"/>
<evidence type="ECO:0000313" key="2">
    <source>
        <dbReference type="EMBL" id="ADB48937.1"/>
    </source>
</evidence>
<dbReference type="STRING" id="469383.Cwoe_0502"/>
<dbReference type="EMBL" id="CP001854">
    <property type="protein sequence ID" value="ADB48937.1"/>
    <property type="molecule type" value="Genomic_DNA"/>
</dbReference>
<reference evidence="2 3" key="1">
    <citation type="journal article" date="2010" name="Stand. Genomic Sci.">
        <title>Complete genome sequence of Conexibacter woesei type strain (ID131577).</title>
        <authorList>
            <person name="Pukall R."/>
            <person name="Lapidus A."/>
            <person name="Glavina Del Rio T."/>
            <person name="Copeland A."/>
            <person name="Tice H."/>
            <person name="Cheng J.-F."/>
            <person name="Lucas S."/>
            <person name="Chen F."/>
            <person name="Nolan M."/>
            <person name="Bruce D."/>
            <person name="Goodwin L."/>
            <person name="Pitluck S."/>
            <person name="Mavromatis K."/>
            <person name="Ivanova N."/>
            <person name="Ovchinnikova G."/>
            <person name="Pati A."/>
            <person name="Chen A."/>
            <person name="Palaniappan K."/>
            <person name="Land M."/>
            <person name="Hauser L."/>
            <person name="Chang Y.-J."/>
            <person name="Jeffries C.D."/>
            <person name="Chain P."/>
            <person name="Meincke L."/>
            <person name="Sims D."/>
            <person name="Brettin T."/>
            <person name="Detter J.C."/>
            <person name="Rohde M."/>
            <person name="Goeker M."/>
            <person name="Bristow J."/>
            <person name="Eisen J.A."/>
            <person name="Markowitz V."/>
            <person name="Kyrpides N.C."/>
            <person name="Klenk H.-P."/>
            <person name="Hugenholtz P."/>
        </authorList>
    </citation>
    <scope>NUCLEOTIDE SEQUENCE [LARGE SCALE GENOMIC DNA]</scope>
    <source>
        <strain evidence="3">DSM 14684 / CIP 108061 / JCM 11494 / NBRC 100937 / ID131577</strain>
    </source>
</reference>
<keyword evidence="3" id="KW-1185">Reference proteome</keyword>
<feature type="signal peptide" evidence="1">
    <location>
        <begin position="1"/>
        <end position="24"/>
    </location>
</feature>
<dbReference type="HOGENOM" id="CLU_133682_0_0_11"/>
<evidence type="ECO:0000256" key="1">
    <source>
        <dbReference type="SAM" id="SignalP"/>
    </source>
</evidence>
<evidence type="ECO:0000313" key="3">
    <source>
        <dbReference type="Proteomes" id="UP000008229"/>
    </source>
</evidence>